<sequence length="231" mass="25326">MVSDSARKKAVRQRMGRTGENYTTASRAIAREQAKPGMAATRPGIDPRLLVPYPDELVRPADAGDGWQPVTTDELGWRVLAVDASAGQRARAESVWRPVTADRPCRCSGQCLHGQLCNNGEDGIGSCTGRLVHHDRLAASLLTVDGWYDFYACDSCGEEFEASVDLPDVPWGEHFGSGFRQFDGVRRITFHASDPGWCPDCGGDPCRCDEVYCDECGADSNYQCSCYEYAQ</sequence>
<dbReference type="Proteomes" id="UP000199699">
    <property type="component" value="Unassembled WGS sequence"/>
</dbReference>
<proteinExistence type="predicted"/>
<evidence type="ECO:0000313" key="1">
    <source>
        <dbReference type="EMBL" id="SCL12949.1"/>
    </source>
</evidence>
<dbReference type="STRING" id="145857.GA0070616_0074"/>
<keyword evidence="2" id="KW-1185">Reference proteome</keyword>
<evidence type="ECO:0000313" key="2">
    <source>
        <dbReference type="Proteomes" id="UP000199699"/>
    </source>
</evidence>
<dbReference type="EMBL" id="FMHT01000002">
    <property type="protein sequence ID" value="SCL12949.1"/>
    <property type="molecule type" value="Genomic_DNA"/>
</dbReference>
<protein>
    <submittedName>
        <fullName evidence="1">Uncharacterized protein</fullName>
    </submittedName>
</protein>
<dbReference type="AlphaFoldDB" id="A0A1C6R7D4"/>
<accession>A0A1C6R7D4</accession>
<organism evidence="1 2">
    <name type="scientific">Micromonospora nigra</name>
    <dbReference type="NCBI Taxonomy" id="145857"/>
    <lineage>
        <taxon>Bacteria</taxon>
        <taxon>Bacillati</taxon>
        <taxon>Actinomycetota</taxon>
        <taxon>Actinomycetes</taxon>
        <taxon>Micromonosporales</taxon>
        <taxon>Micromonosporaceae</taxon>
        <taxon>Micromonospora</taxon>
    </lineage>
</organism>
<name>A0A1C6R7D4_9ACTN</name>
<reference evidence="1 2" key="1">
    <citation type="submission" date="2016-06" db="EMBL/GenBank/DDBJ databases">
        <authorList>
            <person name="Kjaerup R.B."/>
            <person name="Dalgaard T.S."/>
            <person name="Juul-Madsen H.R."/>
        </authorList>
    </citation>
    <scope>NUCLEOTIDE SEQUENCE [LARGE SCALE GENOMIC DNA]</scope>
    <source>
        <strain evidence="1 2">DSM 43818</strain>
    </source>
</reference>
<gene>
    <name evidence="1" type="ORF">GA0070616_0074</name>
</gene>